<protein>
    <recommendedName>
        <fullName evidence="3">Sce7726 family protein</fullName>
    </recommendedName>
</protein>
<evidence type="ECO:0000313" key="2">
    <source>
        <dbReference type="Proteomes" id="UP000033354"/>
    </source>
</evidence>
<keyword evidence="2" id="KW-1185">Reference proteome</keyword>
<sequence length="188" mass="21616">MIREAEIKKALSNYIKEKNNYTDSCIVEELRLNGGEIRADIVDLNEMHCYEIKSEGDSLNRLIRQGTQYGKTFDKVTIVAARCHLEKVIEIVPSWWGIIVINEKEEKFLKSFRQAKINKRVLSPEDIATLFSKEEALSVLDNFDTSKGWKSKSLYKIQSHIAGLLSLDELKHSVKESLLKRLNSECII</sequence>
<dbReference type="RefSeq" id="WP_032644399.1">
    <property type="nucleotide sequence ID" value="NZ_CP043318.1"/>
</dbReference>
<name>A0AAW3HKN2_9ENTR</name>
<reference evidence="1 2" key="1">
    <citation type="submission" date="2015-02" db="EMBL/GenBank/DDBJ databases">
        <authorList>
            <person name="Adams M."/>
            <person name="Sutton G."/>
            <person name="Nelson K."/>
            <person name="Bonomo R."/>
            <person name="McCorrison J."/>
            <person name="Sanka R."/>
            <person name="Brinkac L."/>
            <person name="Nierman W."/>
        </authorList>
    </citation>
    <scope>NUCLEOTIDE SEQUENCE [LARGE SCALE GENOMIC DNA]</scope>
    <source>
        <strain evidence="1 2">CIDEIMsCOL9</strain>
    </source>
</reference>
<dbReference type="EMBL" id="JZKT01000009">
    <property type="protein sequence ID" value="KJX37427.1"/>
    <property type="molecule type" value="Genomic_DNA"/>
</dbReference>
<gene>
    <name evidence="1" type="ORF">SG71_06640</name>
</gene>
<organism evidence="1 2">
    <name type="scientific">Enterobacter chengduensis</name>
    <dbReference type="NCBI Taxonomy" id="2494701"/>
    <lineage>
        <taxon>Bacteria</taxon>
        <taxon>Pseudomonadati</taxon>
        <taxon>Pseudomonadota</taxon>
        <taxon>Gammaproteobacteria</taxon>
        <taxon>Enterobacterales</taxon>
        <taxon>Enterobacteriaceae</taxon>
        <taxon>Enterobacter</taxon>
        <taxon>Enterobacter cloacae complex</taxon>
    </lineage>
</organism>
<dbReference type="GeneID" id="63140102"/>
<evidence type="ECO:0008006" key="3">
    <source>
        <dbReference type="Google" id="ProtNLM"/>
    </source>
</evidence>
<dbReference type="NCBIfam" id="NF033832">
    <property type="entry name" value="sce7726_fam"/>
    <property type="match status" value="1"/>
</dbReference>
<dbReference type="Proteomes" id="UP000033354">
    <property type="component" value="Unassembled WGS sequence"/>
</dbReference>
<dbReference type="InterPro" id="IPR047729">
    <property type="entry name" value="Sce7726-like"/>
</dbReference>
<proteinExistence type="predicted"/>
<comment type="caution">
    <text evidence="1">The sequence shown here is derived from an EMBL/GenBank/DDBJ whole genome shotgun (WGS) entry which is preliminary data.</text>
</comment>
<dbReference type="AlphaFoldDB" id="A0AAW3HKN2"/>
<accession>A0AAW3HKN2</accession>
<evidence type="ECO:0000313" key="1">
    <source>
        <dbReference type="EMBL" id="KJX37427.1"/>
    </source>
</evidence>